<feature type="compositionally biased region" description="Basic and acidic residues" evidence="1">
    <location>
        <begin position="109"/>
        <end position="119"/>
    </location>
</feature>
<keyword evidence="3" id="KW-1185">Reference proteome</keyword>
<feature type="region of interest" description="Disordered" evidence="1">
    <location>
        <begin position="92"/>
        <end position="120"/>
    </location>
</feature>
<evidence type="ECO:0000313" key="3">
    <source>
        <dbReference type="Proteomes" id="UP000286931"/>
    </source>
</evidence>
<proteinExistence type="predicted"/>
<dbReference type="EMBL" id="BIFH01000047">
    <property type="protein sequence ID" value="GCE01264.1"/>
    <property type="molecule type" value="Genomic_DNA"/>
</dbReference>
<evidence type="ECO:0000313" key="2">
    <source>
        <dbReference type="EMBL" id="GCE01264.1"/>
    </source>
</evidence>
<gene>
    <name evidence="2" type="ORF">EHYA_09028</name>
</gene>
<dbReference type="AlphaFoldDB" id="A0A401Z326"/>
<evidence type="ECO:0000256" key="1">
    <source>
        <dbReference type="SAM" id="MobiDB-lite"/>
    </source>
</evidence>
<protein>
    <submittedName>
        <fullName evidence="2">Uncharacterized protein</fullName>
    </submittedName>
</protein>
<sequence length="132" mass="14040">MSEADSVTNSLTRVLAWVLRLLGPASRDPHEGRGGRALRPGRPCAPKPAVRRGGWRDFVPPGPAGDDPPVQDSATVVPPYLMTPGELAERRRRYAEAGATEAGATRKPARSDARTRPAHDWAVAARAAGVMA</sequence>
<feature type="region of interest" description="Disordered" evidence="1">
    <location>
        <begin position="23"/>
        <end position="77"/>
    </location>
</feature>
<accession>A0A401Z326</accession>
<organism evidence="2 3">
    <name type="scientific">Embleya hyalina</name>
    <dbReference type="NCBI Taxonomy" id="516124"/>
    <lineage>
        <taxon>Bacteria</taxon>
        <taxon>Bacillati</taxon>
        <taxon>Actinomycetota</taxon>
        <taxon>Actinomycetes</taxon>
        <taxon>Kitasatosporales</taxon>
        <taxon>Streptomycetaceae</taxon>
        <taxon>Embleya</taxon>
    </lineage>
</organism>
<comment type="caution">
    <text evidence="2">The sequence shown here is derived from an EMBL/GenBank/DDBJ whole genome shotgun (WGS) entry which is preliminary data.</text>
</comment>
<reference evidence="2 3" key="1">
    <citation type="submission" date="2018-12" db="EMBL/GenBank/DDBJ databases">
        <title>Draft genome sequence of Embleya hyalina NBRC 13850T.</title>
        <authorList>
            <person name="Komaki H."/>
            <person name="Hosoyama A."/>
            <person name="Kimura A."/>
            <person name="Ichikawa N."/>
            <person name="Tamura T."/>
        </authorList>
    </citation>
    <scope>NUCLEOTIDE SEQUENCE [LARGE SCALE GENOMIC DNA]</scope>
    <source>
        <strain evidence="2 3">NBRC 13850</strain>
    </source>
</reference>
<name>A0A401Z326_9ACTN</name>
<dbReference type="Proteomes" id="UP000286931">
    <property type="component" value="Unassembled WGS sequence"/>
</dbReference>
<feature type="compositionally biased region" description="Low complexity" evidence="1">
    <location>
        <begin position="96"/>
        <end position="106"/>
    </location>
</feature>